<accession>A0A0C5VEV7</accession>
<feature type="compositionally biased region" description="Basic and acidic residues" evidence="1">
    <location>
        <begin position="18"/>
        <end position="28"/>
    </location>
</feature>
<dbReference type="KEGG" id="gsn:YC6258_00661"/>
<feature type="region of interest" description="Disordered" evidence="1">
    <location>
        <begin position="1"/>
        <end position="28"/>
    </location>
</feature>
<evidence type="ECO:0000256" key="1">
    <source>
        <dbReference type="SAM" id="MobiDB-lite"/>
    </source>
</evidence>
<dbReference type="HOGENOM" id="CLU_1276167_0_0_6"/>
<evidence type="ECO:0000313" key="2">
    <source>
        <dbReference type="EMBL" id="AJQ92711.1"/>
    </source>
</evidence>
<evidence type="ECO:0000313" key="3">
    <source>
        <dbReference type="Proteomes" id="UP000032266"/>
    </source>
</evidence>
<proteinExistence type="predicted"/>
<dbReference type="AlphaFoldDB" id="A0A0C5VEV7"/>
<feature type="compositionally biased region" description="Polar residues" evidence="1">
    <location>
        <begin position="1"/>
        <end position="13"/>
    </location>
</feature>
<reference evidence="2 3" key="1">
    <citation type="submission" date="2014-01" db="EMBL/GenBank/DDBJ databases">
        <title>Full genme sequencing of cellulolytic bacterium Gynuella sunshinyii YC6258T gen. nov., sp. nov.</title>
        <authorList>
            <person name="Khan H."/>
            <person name="Chung E.J."/>
            <person name="Chung Y.R."/>
        </authorList>
    </citation>
    <scope>NUCLEOTIDE SEQUENCE [LARGE SCALE GENOMIC DNA]</scope>
    <source>
        <strain evidence="2 3">YC6258</strain>
    </source>
</reference>
<name>A0A0C5VEV7_9GAMM</name>
<sequence>MSLTNIRSETIPASPQPRDGRQPDYQKKLWEQAFWEQQRQIQMNDAENRQTPMPEQQPATKEAMMPTAPERINNTTTQVPVLVSHPHLNLTASSPLAADQDAVIIGNRSSAASAGPGLTITTPVNAATRQPAAILSTATQTQRTLATGMLHTADEEASVWLGHKALQDDHSLLRQIREALNFFGLKLKQLTIHGTGINRIHMNTDLNPQKESEHGH</sequence>
<protein>
    <submittedName>
        <fullName evidence="2">Uncharacterized protein</fullName>
    </submittedName>
</protein>
<gene>
    <name evidence="2" type="ORF">YC6258_00661</name>
</gene>
<dbReference type="STRING" id="1445510.YC6258_00661"/>
<organism evidence="2 3">
    <name type="scientific">Gynuella sunshinyii YC6258</name>
    <dbReference type="NCBI Taxonomy" id="1445510"/>
    <lineage>
        <taxon>Bacteria</taxon>
        <taxon>Pseudomonadati</taxon>
        <taxon>Pseudomonadota</taxon>
        <taxon>Gammaproteobacteria</taxon>
        <taxon>Oceanospirillales</taxon>
        <taxon>Saccharospirillaceae</taxon>
        <taxon>Gynuella</taxon>
    </lineage>
</organism>
<dbReference type="RefSeq" id="WP_044615708.1">
    <property type="nucleotide sequence ID" value="NZ_CP007142.1"/>
</dbReference>
<dbReference type="EMBL" id="CP007142">
    <property type="protein sequence ID" value="AJQ92711.1"/>
    <property type="molecule type" value="Genomic_DNA"/>
</dbReference>
<feature type="compositionally biased region" description="Polar residues" evidence="1">
    <location>
        <begin position="44"/>
        <end position="59"/>
    </location>
</feature>
<keyword evidence="3" id="KW-1185">Reference proteome</keyword>
<feature type="region of interest" description="Disordered" evidence="1">
    <location>
        <begin position="44"/>
        <end position="63"/>
    </location>
</feature>
<dbReference type="Proteomes" id="UP000032266">
    <property type="component" value="Chromosome"/>
</dbReference>